<evidence type="ECO:0000256" key="1">
    <source>
        <dbReference type="SAM" id="MobiDB-lite"/>
    </source>
</evidence>
<reference evidence="2" key="1">
    <citation type="submission" date="2020-03" db="EMBL/GenBank/DDBJ databases">
        <authorList>
            <person name="Weist P."/>
        </authorList>
    </citation>
    <scope>NUCLEOTIDE SEQUENCE</scope>
</reference>
<name>A0A9N7W4H8_PLEPL</name>
<feature type="region of interest" description="Disordered" evidence="1">
    <location>
        <begin position="1"/>
        <end position="76"/>
    </location>
</feature>
<dbReference type="AlphaFoldDB" id="A0A9N7W4H8"/>
<evidence type="ECO:0000313" key="2">
    <source>
        <dbReference type="EMBL" id="CAB1460361.1"/>
    </source>
</evidence>
<sequence>MHTRSAHDITARRAASRNVTEKGEALWRRGKRREGRKRRRRRGGKGLARGKASCESNRNRGGQPRMSVTQRRESEP</sequence>
<proteinExistence type="predicted"/>
<organism evidence="2 3">
    <name type="scientific">Pleuronectes platessa</name>
    <name type="common">European plaice</name>
    <dbReference type="NCBI Taxonomy" id="8262"/>
    <lineage>
        <taxon>Eukaryota</taxon>
        <taxon>Metazoa</taxon>
        <taxon>Chordata</taxon>
        <taxon>Craniata</taxon>
        <taxon>Vertebrata</taxon>
        <taxon>Euteleostomi</taxon>
        <taxon>Actinopterygii</taxon>
        <taxon>Neopterygii</taxon>
        <taxon>Teleostei</taxon>
        <taxon>Neoteleostei</taxon>
        <taxon>Acanthomorphata</taxon>
        <taxon>Carangaria</taxon>
        <taxon>Pleuronectiformes</taxon>
        <taxon>Pleuronectoidei</taxon>
        <taxon>Pleuronectidae</taxon>
        <taxon>Pleuronectes</taxon>
    </lineage>
</organism>
<gene>
    <name evidence="2" type="ORF">PLEPLA_LOCUS48212</name>
</gene>
<comment type="caution">
    <text evidence="2">The sequence shown here is derived from an EMBL/GenBank/DDBJ whole genome shotgun (WGS) entry which is preliminary data.</text>
</comment>
<keyword evidence="3" id="KW-1185">Reference proteome</keyword>
<accession>A0A9N7W4H8</accession>
<feature type="compositionally biased region" description="Basic residues" evidence="1">
    <location>
        <begin position="28"/>
        <end position="44"/>
    </location>
</feature>
<protein>
    <submittedName>
        <fullName evidence="2">Uncharacterized protein</fullName>
    </submittedName>
</protein>
<feature type="compositionally biased region" description="Basic and acidic residues" evidence="1">
    <location>
        <begin position="1"/>
        <end position="11"/>
    </location>
</feature>
<evidence type="ECO:0000313" key="3">
    <source>
        <dbReference type="Proteomes" id="UP001153269"/>
    </source>
</evidence>
<dbReference type="Proteomes" id="UP001153269">
    <property type="component" value="Unassembled WGS sequence"/>
</dbReference>
<dbReference type="EMBL" id="CADEAL010004473">
    <property type="protein sequence ID" value="CAB1460361.1"/>
    <property type="molecule type" value="Genomic_DNA"/>
</dbReference>